<dbReference type="AlphaFoldDB" id="A0A6B0SF58"/>
<accession>A0A6B0SF58</accession>
<sequence length="246" mass="25918">MVSDRFDVESLSGDDPRLSPRFVRVVDTGGDYPVIVVGVVHDHPSSVFRATSVADAVEPGVVALELPNALVGLFESHAAADDSVGGEMAAAIAAAPDADVVGIDAPSVGATRVLAAELADRDLSVRSVARTIREFCRLGVETVRGRLSVAGVPDPWLGDVPGTSQEFDLTDAETPAAWRATRPPTSDGARRCSGGSKCRRPAGCSTRPASGTWRRGSARSVLTPWSSRWSASVTSTRSRTRWQPPD</sequence>
<proteinExistence type="predicted"/>
<dbReference type="EMBL" id="WUUU01000038">
    <property type="protein sequence ID" value="MXR20355.1"/>
    <property type="molecule type" value="Genomic_DNA"/>
</dbReference>
<protein>
    <submittedName>
        <fullName evidence="2">Uncharacterized protein</fullName>
    </submittedName>
</protein>
<evidence type="ECO:0000313" key="3">
    <source>
        <dbReference type="Proteomes" id="UP000471521"/>
    </source>
</evidence>
<evidence type="ECO:0000313" key="2">
    <source>
        <dbReference type="EMBL" id="MXR20355.1"/>
    </source>
</evidence>
<feature type="compositionally biased region" description="Low complexity" evidence="1">
    <location>
        <begin position="225"/>
        <end position="237"/>
    </location>
</feature>
<reference evidence="2 3" key="1">
    <citation type="submission" date="2019-12" db="EMBL/GenBank/DDBJ databases">
        <title>Isolation and characterization of three novel carbon monoxide-oxidizing members of Halobacteria from salione crusts and soils.</title>
        <authorList>
            <person name="Myers M.R."/>
            <person name="King G.M."/>
        </authorList>
    </citation>
    <scope>NUCLEOTIDE SEQUENCE [LARGE SCALE GENOMIC DNA]</scope>
    <source>
        <strain evidence="2 3">PCN9</strain>
    </source>
</reference>
<name>A0A6B0SF58_9EURY</name>
<feature type="region of interest" description="Disordered" evidence="1">
    <location>
        <begin position="178"/>
        <end position="246"/>
    </location>
</feature>
<dbReference type="RefSeq" id="WP_159525906.1">
    <property type="nucleotide sequence ID" value="NZ_WUUU01000038.1"/>
</dbReference>
<comment type="caution">
    <text evidence="2">The sequence shown here is derived from an EMBL/GenBank/DDBJ whole genome shotgun (WGS) entry which is preliminary data.</text>
</comment>
<evidence type="ECO:0000256" key="1">
    <source>
        <dbReference type="SAM" id="MobiDB-lite"/>
    </source>
</evidence>
<organism evidence="2 3">
    <name type="scientific">Halobacterium bonnevillei</name>
    <dbReference type="NCBI Taxonomy" id="2692200"/>
    <lineage>
        <taxon>Archaea</taxon>
        <taxon>Methanobacteriati</taxon>
        <taxon>Methanobacteriota</taxon>
        <taxon>Stenosarchaea group</taxon>
        <taxon>Halobacteria</taxon>
        <taxon>Halobacteriales</taxon>
        <taxon>Halobacteriaceae</taxon>
        <taxon>Halobacterium</taxon>
    </lineage>
</organism>
<gene>
    <name evidence="2" type="ORF">GRX66_06950</name>
</gene>
<dbReference type="Proteomes" id="UP000471521">
    <property type="component" value="Unassembled WGS sequence"/>
</dbReference>
<keyword evidence="3" id="KW-1185">Reference proteome</keyword>
<dbReference type="OrthoDB" id="204416at2157"/>